<dbReference type="STRING" id="36166.T1GWP2"/>
<feature type="region of interest" description="Disordered" evidence="1">
    <location>
        <begin position="41"/>
        <end position="113"/>
    </location>
</feature>
<feature type="compositionally biased region" description="Basic and acidic residues" evidence="1">
    <location>
        <begin position="94"/>
        <end position="113"/>
    </location>
</feature>
<feature type="compositionally biased region" description="Low complexity" evidence="1">
    <location>
        <begin position="75"/>
        <end position="85"/>
    </location>
</feature>
<dbReference type="PANTHER" id="PTHR24023:SF1082">
    <property type="entry name" value="COLLAGEN TRIPLE HELIX REPEAT"/>
    <property type="match status" value="1"/>
</dbReference>
<dbReference type="EMBL" id="CAQQ02161666">
    <property type="status" value="NOT_ANNOTATED_CDS"/>
    <property type="molecule type" value="Genomic_DNA"/>
</dbReference>
<proteinExistence type="predicted"/>
<sequence>MDPTKRKPTRPRKLSLPGPSGIDMKINEDTKETARVYVSGSSVLKLSLPGPSRRYSSNCESGDRGYTGPDGLKGPRGPTGPTGDRGWSGSNGVDGEKGDRGENGVPGKKGDRGDSISLNFKIEFLRAFHNDEVFRNQVTKIVTEDIKGNQAFKGEKGEPDTC</sequence>
<dbReference type="Proteomes" id="UP000015102">
    <property type="component" value="Unassembled WGS sequence"/>
</dbReference>
<dbReference type="AlphaFoldDB" id="T1GWP2"/>
<dbReference type="HOGENOM" id="CLU_1637360_0_0_1"/>
<dbReference type="Pfam" id="PF01391">
    <property type="entry name" value="Collagen"/>
    <property type="match status" value="1"/>
</dbReference>
<feature type="region of interest" description="Disordered" evidence="1">
    <location>
        <begin position="1"/>
        <end position="28"/>
    </location>
</feature>
<dbReference type="GO" id="GO:0030020">
    <property type="term" value="F:extracellular matrix structural constituent conferring tensile strength"/>
    <property type="evidence" value="ECO:0007669"/>
    <property type="project" value="TreeGrafter"/>
</dbReference>
<dbReference type="InterPro" id="IPR050149">
    <property type="entry name" value="Collagen_superfamily"/>
</dbReference>
<dbReference type="EnsemblMetazoa" id="MESCA008220-RA">
    <property type="protein sequence ID" value="MESCA008220-PA"/>
    <property type="gene ID" value="MESCA008220"/>
</dbReference>
<accession>T1GWP2</accession>
<reference evidence="3" key="1">
    <citation type="submission" date="2013-02" db="EMBL/GenBank/DDBJ databases">
        <authorList>
            <person name="Hughes D."/>
        </authorList>
    </citation>
    <scope>NUCLEOTIDE SEQUENCE</scope>
    <source>
        <strain>Durham</strain>
        <strain evidence="3">NC isolate 2 -- Noor lab</strain>
    </source>
</reference>
<name>T1GWP2_MEGSC</name>
<reference evidence="2" key="2">
    <citation type="submission" date="2015-06" db="UniProtKB">
        <authorList>
            <consortium name="EnsemblMetazoa"/>
        </authorList>
    </citation>
    <scope>IDENTIFICATION</scope>
</reference>
<dbReference type="PANTHER" id="PTHR24023">
    <property type="entry name" value="COLLAGEN ALPHA"/>
    <property type="match status" value="1"/>
</dbReference>
<evidence type="ECO:0000256" key="1">
    <source>
        <dbReference type="SAM" id="MobiDB-lite"/>
    </source>
</evidence>
<dbReference type="GO" id="GO:0031012">
    <property type="term" value="C:extracellular matrix"/>
    <property type="evidence" value="ECO:0007669"/>
    <property type="project" value="TreeGrafter"/>
</dbReference>
<keyword evidence="3" id="KW-1185">Reference proteome</keyword>
<evidence type="ECO:0000313" key="2">
    <source>
        <dbReference type="EnsemblMetazoa" id="MESCA008220-PA"/>
    </source>
</evidence>
<feature type="compositionally biased region" description="Basic residues" evidence="1">
    <location>
        <begin position="1"/>
        <end position="13"/>
    </location>
</feature>
<dbReference type="GO" id="GO:0030198">
    <property type="term" value="P:extracellular matrix organization"/>
    <property type="evidence" value="ECO:0007669"/>
    <property type="project" value="TreeGrafter"/>
</dbReference>
<protein>
    <submittedName>
        <fullName evidence="2">Uncharacterized protein</fullName>
    </submittedName>
</protein>
<dbReference type="EMBL" id="CAQQ02161665">
    <property type="status" value="NOT_ANNOTATED_CDS"/>
    <property type="molecule type" value="Genomic_DNA"/>
</dbReference>
<organism evidence="2 3">
    <name type="scientific">Megaselia scalaris</name>
    <name type="common">Humpbacked fly</name>
    <name type="synonym">Phora scalaris</name>
    <dbReference type="NCBI Taxonomy" id="36166"/>
    <lineage>
        <taxon>Eukaryota</taxon>
        <taxon>Metazoa</taxon>
        <taxon>Ecdysozoa</taxon>
        <taxon>Arthropoda</taxon>
        <taxon>Hexapoda</taxon>
        <taxon>Insecta</taxon>
        <taxon>Pterygota</taxon>
        <taxon>Neoptera</taxon>
        <taxon>Endopterygota</taxon>
        <taxon>Diptera</taxon>
        <taxon>Brachycera</taxon>
        <taxon>Muscomorpha</taxon>
        <taxon>Platypezoidea</taxon>
        <taxon>Phoridae</taxon>
        <taxon>Megaseliini</taxon>
        <taxon>Megaselia</taxon>
    </lineage>
</organism>
<dbReference type="GO" id="GO:0005615">
    <property type="term" value="C:extracellular space"/>
    <property type="evidence" value="ECO:0007669"/>
    <property type="project" value="TreeGrafter"/>
</dbReference>
<evidence type="ECO:0000313" key="3">
    <source>
        <dbReference type="Proteomes" id="UP000015102"/>
    </source>
</evidence>
<dbReference type="InterPro" id="IPR008160">
    <property type="entry name" value="Collagen"/>
</dbReference>
<dbReference type="EMBL" id="CAQQ02161664">
    <property type="status" value="NOT_ANNOTATED_CDS"/>
    <property type="molecule type" value="Genomic_DNA"/>
</dbReference>